<sequence>MITSLEKITISGNKLAEVFIHVTPEKKFVVSIPDINWSAQFNQIDELAIQSKHLQSSLNFHMFEGNTDELVLAITNLVAKYF</sequence>
<reference evidence="1 2" key="1">
    <citation type="journal article" date="2003" name="Int. J. Syst. Evol. Microbiol.">
        <title>Bacillus nealsonii sp. nov., isolated from a spacecraft-assembly facility, whose spores are gamma-radiation resistant.</title>
        <authorList>
            <person name="Venkateswaran K."/>
            <person name="Kempf M."/>
            <person name="Chen F."/>
            <person name="Satomi M."/>
            <person name="Nicholson W."/>
            <person name="Kern R."/>
        </authorList>
    </citation>
    <scope>NUCLEOTIDE SEQUENCE [LARGE SCALE GENOMIC DNA]</scope>
    <source>
        <strain evidence="1 2">FO-92</strain>
    </source>
</reference>
<protein>
    <submittedName>
        <fullName evidence="1">Uncharacterized protein</fullName>
    </submittedName>
</protein>
<comment type="caution">
    <text evidence="1">The sequence shown here is derived from an EMBL/GenBank/DDBJ whole genome shotgun (WGS) entry which is preliminary data.</text>
</comment>
<accession>A0A2N0Z034</accession>
<evidence type="ECO:0000313" key="2">
    <source>
        <dbReference type="Proteomes" id="UP000233375"/>
    </source>
</evidence>
<evidence type="ECO:0000313" key="1">
    <source>
        <dbReference type="EMBL" id="PKG22848.1"/>
    </source>
</evidence>
<proteinExistence type="predicted"/>
<dbReference type="OrthoDB" id="2888045at2"/>
<dbReference type="RefSeq" id="WP_101177869.1">
    <property type="nucleotide sequence ID" value="NZ_PISE01000031.1"/>
</dbReference>
<dbReference type="Proteomes" id="UP000233375">
    <property type="component" value="Unassembled WGS sequence"/>
</dbReference>
<dbReference type="AlphaFoldDB" id="A0A2N0Z034"/>
<name>A0A2N0Z034_9BACI</name>
<dbReference type="Pfam" id="PF14166">
    <property type="entry name" value="YueH"/>
    <property type="match status" value="1"/>
</dbReference>
<gene>
    <name evidence="1" type="ORF">CWS01_14265</name>
</gene>
<dbReference type="InterPro" id="IPR020260">
    <property type="entry name" value="Uncharacterised_YueH"/>
</dbReference>
<organism evidence="1 2">
    <name type="scientific">Niallia nealsonii</name>
    <dbReference type="NCBI Taxonomy" id="115979"/>
    <lineage>
        <taxon>Bacteria</taxon>
        <taxon>Bacillati</taxon>
        <taxon>Bacillota</taxon>
        <taxon>Bacilli</taxon>
        <taxon>Bacillales</taxon>
        <taxon>Bacillaceae</taxon>
        <taxon>Niallia</taxon>
    </lineage>
</organism>
<keyword evidence="2" id="KW-1185">Reference proteome</keyword>
<dbReference type="EMBL" id="PISE01000031">
    <property type="protein sequence ID" value="PKG22848.1"/>
    <property type="molecule type" value="Genomic_DNA"/>
</dbReference>